<dbReference type="AlphaFoldDB" id="A0AAE3W2Y2"/>
<reference evidence="2 3" key="1">
    <citation type="submission" date="2023-07" db="EMBL/GenBank/DDBJ databases">
        <title>Sequencing the genomes of 1000 actinobacteria strains.</title>
        <authorList>
            <person name="Klenk H.-P."/>
        </authorList>
    </citation>
    <scope>NUCLEOTIDE SEQUENCE [LARGE SCALE GENOMIC DNA]</scope>
    <source>
        <strain evidence="2 3">DSM 44709</strain>
    </source>
</reference>
<gene>
    <name evidence="2" type="ORF">J2S42_005467</name>
</gene>
<dbReference type="EMBL" id="JAUSUZ010000001">
    <property type="protein sequence ID" value="MDQ0368798.1"/>
    <property type="molecule type" value="Genomic_DNA"/>
</dbReference>
<dbReference type="Proteomes" id="UP001240236">
    <property type="component" value="Unassembled WGS sequence"/>
</dbReference>
<protein>
    <submittedName>
        <fullName evidence="2">Uncharacterized protein</fullName>
    </submittedName>
</protein>
<feature type="region of interest" description="Disordered" evidence="1">
    <location>
        <begin position="76"/>
        <end position="113"/>
    </location>
</feature>
<evidence type="ECO:0000256" key="1">
    <source>
        <dbReference type="SAM" id="MobiDB-lite"/>
    </source>
</evidence>
<proteinExistence type="predicted"/>
<feature type="compositionally biased region" description="Basic residues" evidence="1">
    <location>
        <begin position="88"/>
        <end position="99"/>
    </location>
</feature>
<organism evidence="2 3">
    <name type="scientific">Catenuloplanes indicus</name>
    <dbReference type="NCBI Taxonomy" id="137267"/>
    <lineage>
        <taxon>Bacteria</taxon>
        <taxon>Bacillati</taxon>
        <taxon>Actinomycetota</taxon>
        <taxon>Actinomycetes</taxon>
        <taxon>Micromonosporales</taxon>
        <taxon>Micromonosporaceae</taxon>
        <taxon>Catenuloplanes</taxon>
    </lineage>
</organism>
<sequence>MIAALWKAFLMRQSQLFTSAEMAEMRDRTASRNYSAARDEFRRIHERRRYWGSAAAKFRSWSCFAAVEDNAAHGNEAGTALSGINARRGSRRSTKRRKANPATTLCGSGEAGK</sequence>
<name>A0AAE3W2Y2_9ACTN</name>
<dbReference type="RefSeq" id="WP_307243564.1">
    <property type="nucleotide sequence ID" value="NZ_JAUSUZ010000001.1"/>
</dbReference>
<comment type="caution">
    <text evidence="2">The sequence shown here is derived from an EMBL/GenBank/DDBJ whole genome shotgun (WGS) entry which is preliminary data.</text>
</comment>
<keyword evidence="3" id="KW-1185">Reference proteome</keyword>
<evidence type="ECO:0000313" key="3">
    <source>
        <dbReference type="Proteomes" id="UP001240236"/>
    </source>
</evidence>
<accession>A0AAE3W2Y2</accession>
<evidence type="ECO:0000313" key="2">
    <source>
        <dbReference type="EMBL" id="MDQ0368798.1"/>
    </source>
</evidence>